<dbReference type="FunFam" id="2.130.10.10:FF:000459">
    <property type="entry name" value="PAN2-PAN3 deadenylation complex catalytic subunit PAN2"/>
    <property type="match status" value="1"/>
</dbReference>
<dbReference type="SUPFAM" id="SSF53098">
    <property type="entry name" value="Ribonuclease H-like"/>
    <property type="match status" value="1"/>
</dbReference>
<dbReference type="Pfam" id="PF13423">
    <property type="entry name" value="UCH_1"/>
    <property type="match status" value="1"/>
</dbReference>
<comment type="subcellular location">
    <subcellularLocation>
        <location evidence="2 10">Cytoplasm</location>
    </subcellularLocation>
</comment>
<dbReference type="GO" id="GO:0003676">
    <property type="term" value="F:nucleic acid binding"/>
    <property type="evidence" value="ECO:0007669"/>
    <property type="project" value="InterPro"/>
</dbReference>
<dbReference type="Gene3D" id="3.90.70.10">
    <property type="entry name" value="Cysteine proteinases"/>
    <property type="match status" value="1"/>
</dbReference>
<dbReference type="InterPro" id="IPR028889">
    <property type="entry name" value="USP"/>
</dbReference>
<name>A0A9P8XXR3_9PEZI</name>
<keyword evidence="4" id="KW-0853">WD repeat</keyword>
<dbReference type="Proteomes" id="UP000756346">
    <property type="component" value="Unassembled WGS sequence"/>
</dbReference>
<dbReference type="GO" id="GO:0004535">
    <property type="term" value="F:poly(A)-specific ribonuclease activity"/>
    <property type="evidence" value="ECO:0007669"/>
    <property type="project" value="UniProtKB-UniRule"/>
</dbReference>
<dbReference type="GO" id="GO:0000289">
    <property type="term" value="P:nuclear-transcribed mRNA poly(A) tail shortening"/>
    <property type="evidence" value="ECO:0007669"/>
    <property type="project" value="UniProtKB-UniRule"/>
</dbReference>
<dbReference type="InterPro" id="IPR050785">
    <property type="entry name" value="PAN2-PAN3_catalytic_subunit"/>
</dbReference>
<dbReference type="Gene3D" id="2.130.10.10">
    <property type="entry name" value="YVTN repeat-like/Quinoprotein amine dehydrogenase"/>
    <property type="match status" value="1"/>
</dbReference>
<keyword evidence="6 10" id="KW-0540">Nuclease</keyword>
<feature type="domain" description="USP" evidence="12">
    <location>
        <begin position="489"/>
        <end position="829"/>
    </location>
</feature>
<comment type="caution">
    <text evidence="13">The sequence shown here is derived from an EMBL/GenBank/DDBJ whole genome shotgun (WGS) entry which is preliminary data.</text>
</comment>
<evidence type="ECO:0000256" key="9">
    <source>
        <dbReference type="ARBA" id="ARBA00022839"/>
    </source>
</evidence>
<evidence type="ECO:0000256" key="2">
    <source>
        <dbReference type="ARBA" id="ARBA00004496"/>
    </source>
</evidence>
<dbReference type="GO" id="GO:0000932">
    <property type="term" value="C:P-body"/>
    <property type="evidence" value="ECO:0007669"/>
    <property type="project" value="TreeGrafter"/>
</dbReference>
<dbReference type="PANTHER" id="PTHR15728">
    <property type="entry name" value="DEADENYLATION COMPLEX CATALYTIC SUBUNIT PAN2"/>
    <property type="match status" value="1"/>
</dbReference>
<dbReference type="CDD" id="cd06143">
    <property type="entry name" value="PAN2_exo"/>
    <property type="match status" value="1"/>
</dbReference>
<dbReference type="HAMAP" id="MF_03182">
    <property type="entry name" value="PAN2"/>
    <property type="match status" value="1"/>
</dbReference>
<keyword evidence="14" id="KW-1185">Reference proteome</keyword>
<sequence>MDGDWDEVARIPLPPPGVRAHPTPVSTLAFDTAQELLWAGNQYGRVTSFYGHELVKYTSFKAHTSQDGPVHQLLFNDKGVIAVGSKSVHMAARRGGAIWTVRHPDMKELRCMSFTSKGTAEILVAGEQDKMFVIDVHKGEVTKTVPTDSYYKIMRRSRFICAATPKGAVHILDPITFKVSKVWNAHSAAINDMDAQHDFIVTCGFSVRQNNNYMLDPLVNVFDLKNMISMSPIPFPAGAAFVRMHPRMSTTSIVMSQIGQMHVVDLMNPNTSNVRQANSLSFFSMIEIASSGEAVALADGECNIHLWGSPNKIHFSEYVTPVEFADSVPSAPQMEWKDDVPLSTVGMPYYREVLLSAWPDMITELGAPAPKIEPQILTGLQERDWGFYGKNTRGLRRNQVEDTRTTLRNNNNLMTVPRFLSEKARDLAKSPAGTPAPEETFPEYPLVLPDTIESHKVEVPDLYQPVEIKYSRFGIDDFDFAHYNKTHYSGLQNHIVNAYVNSLLQIMHYTPLIRNTALRHAASACFDETCLLCELGFLFDMLHKAEGDACQASNLTKTLSHHPLTSRLNLLEEEHPNGSRTLMLQQLARFLLQEMAKNNTAMFPQTRVIEDLFHTAGVSAIRCHQCRGETTKPDFIPVNELIYPPAKSTHGRNARAPKTTFSQVLKQSVERETINKGWCNNCRRYQTLATRRTIHKIPGVLMLTTGISNSEQRRLWATPGFLPEEIGIIVDNGQFFCYEGEDLKLHLQRAIHNITVYSLTGVATSIEDGLQQRSHLIATANVAHSAPVAPGTNQWYTFNDFAVSPVAAEEALSFNSSWKSPSVVIFQVKSANNQIDSEWKKFLNRELLYLDLLHDRDPAAKTYRTLNPDTEPPGPDTIVAIDTEFVQVSQPEIEINSDGERNIIRPITHALARTSILRGSGHDEGVPFIDDYITMKEKVVDYLTSYSGITAEDLDPEIAAQRGHNLVPLKLAYKKIWILLNLGCKFLGHGLKQDFRVINIHVPKSQVIDTSDLFYIKERFRKLSLQFLAHTLLQEDIQQVTHDSIEDARTALLLYRKYQEFVDAGILDQRLAEVYKTGAATGFKPPSKSGHHANNHGHAGAANSSSGGYNGHSNNGSARTRTPPTGGVGAMGGPVTPVRQGGGIGGFGSAGGGSGISGTVFGSGGSALNMGMSSPGSNAGWSTPGRGGVGGGGVPPPPGFR</sequence>
<evidence type="ECO:0000256" key="10">
    <source>
        <dbReference type="HAMAP-Rule" id="MF_03182"/>
    </source>
</evidence>
<dbReference type="GO" id="GO:0006397">
    <property type="term" value="P:mRNA processing"/>
    <property type="evidence" value="ECO:0007669"/>
    <property type="project" value="UniProtKB-KW"/>
</dbReference>
<evidence type="ECO:0000256" key="4">
    <source>
        <dbReference type="ARBA" id="ARBA00022574"/>
    </source>
</evidence>
<dbReference type="InterPro" id="IPR036397">
    <property type="entry name" value="RNaseH_sf"/>
</dbReference>
<dbReference type="GO" id="GO:0031251">
    <property type="term" value="C:PAN complex"/>
    <property type="evidence" value="ECO:0007669"/>
    <property type="project" value="UniProtKB-UniRule"/>
</dbReference>
<evidence type="ECO:0000256" key="7">
    <source>
        <dbReference type="ARBA" id="ARBA00022723"/>
    </source>
</evidence>
<reference evidence="13" key="1">
    <citation type="journal article" date="2021" name="Nat. Commun.">
        <title>Genetic determinants of endophytism in the Arabidopsis root mycobiome.</title>
        <authorList>
            <person name="Mesny F."/>
            <person name="Miyauchi S."/>
            <person name="Thiergart T."/>
            <person name="Pickel B."/>
            <person name="Atanasova L."/>
            <person name="Karlsson M."/>
            <person name="Huettel B."/>
            <person name="Barry K.W."/>
            <person name="Haridas S."/>
            <person name="Chen C."/>
            <person name="Bauer D."/>
            <person name="Andreopoulos W."/>
            <person name="Pangilinan J."/>
            <person name="LaButti K."/>
            <person name="Riley R."/>
            <person name="Lipzen A."/>
            <person name="Clum A."/>
            <person name="Drula E."/>
            <person name="Henrissat B."/>
            <person name="Kohler A."/>
            <person name="Grigoriev I.V."/>
            <person name="Martin F.M."/>
            <person name="Hacquard S."/>
        </authorList>
    </citation>
    <scope>NUCLEOTIDE SEQUENCE</scope>
    <source>
        <strain evidence="13">MPI-CAGE-CH-0230</strain>
    </source>
</reference>
<dbReference type="OrthoDB" id="16516at2759"/>
<feature type="binding site" evidence="10">
    <location>
        <position position="994"/>
    </location>
    <ligand>
        <name>a divalent metal cation</name>
        <dbReference type="ChEBI" id="CHEBI:60240"/>
        <note>catalytic</note>
    </ligand>
</feature>
<keyword evidence="3 10" id="KW-0963">Cytoplasm</keyword>
<dbReference type="GO" id="GO:0046872">
    <property type="term" value="F:metal ion binding"/>
    <property type="evidence" value="ECO:0007669"/>
    <property type="project" value="UniProtKB-KW"/>
</dbReference>
<comment type="domain">
    <text evidence="10">Contains a pseudo-UCH domain. This ubiquitin C-terminal hydrolase (UCH)-like or ubiquitin specific protease (USP)-like domain is predicted to be catalytically inactive because it lacks the active site catalytic triad characteristic of thiol proteases, with residues at the equivalent structural positions that are incompatible with catalysis, and it cannot bind ubiquitin. It functions as a structural scaffold for intra- and intermolecular interactions in the complex.</text>
</comment>
<evidence type="ECO:0000256" key="3">
    <source>
        <dbReference type="ARBA" id="ARBA00022490"/>
    </source>
</evidence>
<feature type="compositionally biased region" description="Low complexity" evidence="11">
    <location>
        <begin position="1096"/>
        <end position="1118"/>
    </location>
</feature>
<dbReference type="InterPro" id="IPR036322">
    <property type="entry name" value="WD40_repeat_dom_sf"/>
</dbReference>
<comment type="cofactor">
    <cofactor evidence="10">
        <name>a divalent metal cation</name>
        <dbReference type="ChEBI" id="CHEBI:60240"/>
    </cofactor>
    <text evidence="10">Binds 2 metal cations per subunit in the catalytic exonuclease domain.</text>
</comment>
<comment type="domain">
    <text evidence="10">The linker, or PAN3 interaction domain (PID), between the WD40 repeats and the pseudo-UCH domain mediates interaction with PAN3.</text>
</comment>
<evidence type="ECO:0000256" key="11">
    <source>
        <dbReference type="SAM" id="MobiDB-lite"/>
    </source>
</evidence>
<comment type="function">
    <text evidence="10">Catalytic subunit of the poly(A)-nuclease (PAN) deadenylation complex, one of two cytoplasmic mRNA deadenylases involved in mRNA turnover. PAN specifically shortens poly(A) tails of RNA and the activity is stimulated by poly(A)-binding protein PAB1. PAN deadenylation is followed by rapid degradation of the shortened mRNA tails by the CCR4-NOT complex. Deadenylated mRNAs are then degraded by two alternative mechanisms, namely exosome-mediated 3'-5' exonucleolytic degradation, or deadenlyation-dependent mRNA decaping and subsequent 5'-3' exonucleolytic degradation by XRN1. May also be involved in post-transcriptional maturation of mRNA poly(A) tails.</text>
</comment>
<dbReference type="InterPro" id="IPR048841">
    <property type="entry name" value="PAN2_N"/>
</dbReference>
<dbReference type="Gene3D" id="3.30.420.10">
    <property type="entry name" value="Ribonuclease H-like superfamily/Ribonuclease H"/>
    <property type="match status" value="1"/>
</dbReference>
<keyword evidence="5 10" id="KW-0507">mRNA processing</keyword>
<dbReference type="Pfam" id="PF20770">
    <property type="entry name" value="PAN2_N"/>
    <property type="match status" value="1"/>
</dbReference>
<comment type="caution">
    <text evidence="10">Lacks conserved residue(s) required for the propagation of feature annotation.</text>
</comment>
<evidence type="ECO:0000256" key="6">
    <source>
        <dbReference type="ARBA" id="ARBA00022722"/>
    </source>
</evidence>
<keyword evidence="7 10" id="KW-0479">Metal-binding</keyword>
<feature type="binding site" evidence="10">
    <location>
        <position position="882"/>
    </location>
    <ligand>
        <name>a divalent metal cation</name>
        <dbReference type="ChEBI" id="CHEBI:60240"/>
        <note>catalytic</note>
    </ligand>
</feature>
<evidence type="ECO:0000256" key="5">
    <source>
        <dbReference type="ARBA" id="ARBA00022664"/>
    </source>
</evidence>
<dbReference type="InterPro" id="IPR028881">
    <property type="entry name" value="PAN2_UCH_dom"/>
</dbReference>
<dbReference type="EMBL" id="JAGTJQ010000010">
    <property type="protein sequence ID" value="KAH7020940.1"/>
    <property type="molecule type" value="Genomic_DNA"/>
</dbReference>
<dbReference type="PROSITE" id="PS50235">
    <property type="entry name" value="USP_3"/>
    <property type="match status" value="1"/>
</dbReference>
<dbReference type="AlphaFoldDB" id="A0A9P8XXR3"/>
<dbReference type="EC" id="3.1.13.4" evidence="10"/>
<feature type="compositionally biased region" description="Gly residues" evidence="11">
    <location>
        <begin position="1140"/>
        <end position="1149"/>
    </location>
</feature>
<dbReference type="SMART" id="SM00479">
    <property type="entry name" value="EXOIII"/>
    <property type="match status" value="1"/>
</dbReference>
<dbReference type="SUPFAM" id="SSF54001">
    <property type="entry name" value="Cysteine proteinases"/>
    <property type="match status" value="1"/>
</dbReference>
<organism evidence="13 14">
    <name type="scientific">Microdochium trichocladiopsis</name>
    <dbReference type="NCBI Taxonomy" id="1682393"/>
    <lineage>
        <taxon>Eukaryota</taxon>
        <taxon>Fungi</taxon>
        <taxon>Dikarya</taxon>
        <taxon>Ascomycota</taxon>
        <taxon>Pezizomycotina</taxon>
        <taxon>Sordariomycetes</taxon>
        <taxon>Xylariomycetidae</taxon>
        <taxon>Xylariales</taxon>
        <taxon>Microdochiaceae</taxon>
        <taxon>Microdochium</taxon>
    </lineage>
</organism>
<proteinExistence type="inferred from homology"/>
<dbReference type="PANTHER" id="PTHR15728:SF0">
    <property type="entry name" value="PAN2-PAN3 DEADENYLATION COMPLEX CATALYTIC SUBUNIT PAN2"/>
    <property type="match status" value="1"/>
</dbReference>
<keyword evidence="8 10" id="KW-0378">Hydrolase</keyword>
<protein>
    <recommendedName>
        <fullName evidence="10">PAN2-PAN3 deadenylation complex catalytic subunit PAN2</fullName>
        <ecNumber evidence="10">3.1.13.4</ecNumber>
    </recommendedName>
    <alternativeName>
        <fullName evidence="10">PAB1P-dependent poly(A)-specific ribonuclease</fullName>
    </alternativeName>
    <alternativeName>
        <fullName evidence="10">Poly(A)-nuclease deadenylation complex subunit 2</fullName>
        <shortName evidence="10">PAN deadenylation complex subunit 2</shortName>
    </alternativeName>
</protein>
<comment type="subunit">
    <text evidence="10">Forms a heterotrimer with an asymmetric homodimer of the regulatory subunit PAN3 to form the poly(A)-nuclease (PAN) deadenylation complex.</text>
</comment>
<dbReference type="InterPro" id="IPR012337">
    <property type="entry name" value="RNaseH-like_sf"/>
</dbReference>
<keyword evidence="9 10" id="KW-0269">Exonuclease</keyword>
<feature type="region of interest" description="Disordered" evidence="11">
    <location>
        <begin position="1083"/>
        <end position="1149"/>
    </location>
</feature>
<gene>
    <name evidence="10" type="primary">PAN2</name>
    <name evidence="13" type="ORF">B0I36DRAFT_252893</name>
</gene>
<evidence type="ECO:0000259" key="12">
    <source>
        <dbReference type="PROSITE" id="PS50235"/>
    </source>
</evidence>
<comment type="catalytic activity">
    <reaction evidence="1 10">
        <text>Exonucleolytic cleavage of poly(A) to 5'-AMP.</text>
        <dbReference type="EC" id="3.1.13.4"/>
    </reaction>
</comment>
<comment type="activity regulation">
    <text evidence="10">Positively regulated by the regulatory subunit PAN3.</text>
</comment>
<feature type="binding site" evidence="10">
    <location>
        <position position="1047"/>
    </location>
    <ligand>
        <name>a divalent metal cation</name>
        <dbReference type="ChEBI" id="CHEBI:60240"/>
        <note>catalytic</note>
    </ligand>
</feature>
<accession>A0A9P8XXR3</accession>
<evidence type="ECO:0000313" key="14">
    <source>
        <dbReference type="Proteomes" id="UP000756346"/>
    </source>
</evidence>
<evidence type="ECO:0000256" key="1">
    <source>
        <dbReference type="ARBA" id="ARBA00001663"/>
    </source>
</evidence>
<dbReference type="InterPro" id="IPR038765">
    <property type="entry name" value="Papain-like_cys_pep_sf"/>
</dbReference>
<comment type="similarity">
    <text evidence="10">Belongs to the peptidase C19 family. PAN2 subfamily.</text>
</comment>
<dbReference type="FunFam" id="3.30.420.10:FF:000028">
    <property type="entry name" value="PAN2-PAN3 deadenylation complex catalytic subunit PAN2"/>
    <property type="match status" value="1"/>
</dbReference>
<dbReference type="InterPro" id="IPR015943">
    <property type="entry name" value="WD40/YVTN_repeat-like_dom_sf"/>
</dbReference>
<feature type="region of interest" description="Disordered" evidence="11">
    <location>
        <begin position="1173"/>
        <end position="1201"/>
    </location>
</feature>
<evidence type="ECO:0000313" key="13">
    <source>
        <dbReference type="EMBL" id="KAH7020940.1"/>
    </source>
</evidence>
<evidence type="ECO:0000256" key="8">
    <source>
        <dbReference type="ARBA" id="ARBA00022801"/>
    </source>
</evidence>
<feature type="binding site" evidence="10">
    <location>
        <position position="884"/>
    </location>
    <ligand>
        <name>a divalent metal cation</name>
        <dbReference type="ChEBI" id="CHEBI:60240"/>
        <note>catalytic</note>
    </ligand>
</feature>
<dbReference type="SUPFAM" id="SSF50978">
    <property type="entry name" value="WD40 repeat-like"/>
    <property type="match status" value="1"/>
</dbReference>
<dbReference type="Pfam" id="PF00929">
    <property type="entry name" value="RNase_T"/>
    <property type="match status" value="1"/>
</dbReference>
<dbReference type="InterPro" id="IPR013520">
    <property type="entry name" value="Ribonucl_H"/>
</dbReference>
<dbReference type="InterPro" id="IPR030843">
    <property type="entry name" value="PAN2"/>
</dbReference>